<dbReference type="OrthoDB" id="9813719at2"/>
<evidence type="ECO:0000256" key="1">
    <source>
        <dbReference type="PIRSR" id="PIRSR038925-1"/>
    </source>
</evidence>
<feature type="binding site" evidence="3">
    <location>
        <begin position="261"/>
        <end position="262"/>
    </location>
    <ligand>
        <name>ATP</name>
        <dbReference type="ChEBI" id="CHEBI:30616"/>
    </ligand>
</feature>
<dbReference type="Pfam" id="PF13784">
    <property type="entry name" value="Fic_N"/>
    <property type="match status" value="1"/>
</dbReference>
<comment type="caution">
    <text evidence="5">The sequence shown here is derived from an EMBL/GenBank/DDBJ whole genome shotgun (WGS) entry which is preliminary data.</text>
</comment>
<evidence type="ECO:0000313" key="6">
    <source>
        <dbReference type="Proteomes" id="UP000265341"/>
    </source>
</evidence>
<dbReference type="Gene3D" id="1.10.3290.10">
    <property type="entry name" value="Fido-like domain"/>
    <property type="match status" value="1"/>
</dbReference>
<feature type="binding site" evidence="1">
    <location>
        <position position="219"/>
    </location>
    <ligand>
        <name>ATP</name>
        <dbReference type="ChEBI" id="CHEBI:30616"/>
    </ligand>
</feature>
<keyword evidence="5" id="KW-0808">Transferase</keyword>
<dbReference type="PIRSF" id="PIRSF038925">
    <property type="entry name" value="AMP-prot_trans"/>
    <property type="match status" value="1"/>
</dbReference>
<dbReference type="Pfam" id="PF02661">
    <property type="entry name" value="Fic"/>
    <property type="match status" value="1"/>
</dbReference>
<feature type="binding site" evidence="1">
    <location>
        <begin position="224"/>
        <end position="230"/>
    </location>
    <ligand>
        <name>ATP</name>
        <dbReference type="ChEBI" id="CHEBI:30616"/>
    </ligand>
</feature>
<dbReference type="AlphaFoldDB" id="A0A399EVK9"/>
<evidence type="ECO:0000256" key="3">
    <source>
        <dbReference type="PIRSR" id="PIRSR640198-2"/>
    </source>
</evidence>
<dbReference type="PANTHER" id="PTHR13504:SF38">
    <property type="entry name" value="FIDO DOMAIN-CONTAINING PROTEIN"/>
    <property type="match status" value="1"/>
</dbReference>
<dbReference type="SUPFAM" id="SSF140931">
    <property type="entry name" value="Fic-like"/>
    <property type="match status" value="1"/>
</dbReference>
<dbReference type="InterPro" id="IPR025758">
    <property type="entry name" value="Fic/DOC_N"/>
</dbReference>
<feature type="binding site" evidence="1">
    <location>
        <position position="261"/>
    </location>
    <ligand>
        <name>ATP</name>
        <dbReference type="ChEBI" id="CHEBI:30616"/>
    </ligand>
</feature>
<dbReference type="EC" id="2.7.7.-" evidence="5"/>
<name>A0A399EVK9_9DEIN</name>
<feature type="domain" description="Fido" evidence="4">
    <location>
        <begin position="132"/>
        <end position="283"/>
    </location>
</feature>
<dbReference type="GO" id="GO:0005524">
    <property type="term" value="F:ATP binding"/>
    <property type="evidence" value="ECO:0007669"/>
    <property type="project" value="UniProtKB-KW"/>
</dbReference>
<dbReference type="InterPro" id="IPR036597">
    <property type="entry name" value="Fido-like_dom_sf"/>
</dbReference>
<dbReference type="InterPro" id="IPR026287">
    <property type="entry name" value="SoFic-like"/>
</dbReference>
<dbReference type="PANTHER" id="PTHR13504">
    <property type="entry name" value="FIDO DOMAIN-CONTAINING PROTEIN DDB_G0283145"/>
    <property type="match status" value="1"/>
</dbReference>
<dbReference type="InterPro" id="IPR003812">
    <property type="entry name" value="Fido"/>
</dbReference>
<feature type="active site" evidence="2">
    <location>
        <position position="219"/>
    </location>
</feature>
<accession>A0A399EVK9</accession>
<keyword evidence="5" id="KW-0548">Nucleotidyltransferase</keyword>
<keyword evidence="1" id="KW-0067">ATP-binding</keyword>
<dbReference type="Proteomes" id="UP000265341">
    <property type="component" value="Unassembled WGS sequence"/>
</dbReference>
<feature type="binding site" evidence="3">
    <location>
        <begin position="223"/>
        <end position="230"/>
    </location>
    <ligand>
        <name>ATP</name>
        <dbReference type="ChEBI" id="CHEBI:30616"/>
    </ligand>
</feature>
<dbReference type="InterPro" id="IPR040198">
    <property type="entry name" value="Fido_containing"/>
</dbReference>
<sequence length="384" mass="43623">MRPEDFSPQAPGKLFPIGGGAYAFVPDPLPSTIPWSQGFVRLLDEARGSLGELAGLLRTLPNPYLFIRPFVRKEAVLSSRIEGTQASLVDVYALEAQVPLLPLGEIREDAREVLNYIQALERGRELLRELPLSLRLLREMHAVLLQGVRGHSRAPGEFRRVQNWIGSPGSSLQEARYVPPPPGPMLEALDALERFWHSEHGLPPLVEIALVHYQFEAIHPFLDGNGRIGRLLITLMLLERGLLPEPALYLSAYFERHRSTYYDLLLRVSQEGAWEEWFAFFLQAVQTEAKDAASRAQSLLALRQGWRERYQREGGSAYLLALVDLLFEQPVLTVPWVMKRLQITHAWANRLVKRLTQDKILEPIGERKRNRPFAARAVLEALEV</sequence>
<evidence type="ECO:0000259" key="4">
    <source>
        <dbReference type="PROSITE" id="PS51459"/>
    </source>
</evidence>
<gene>
    <name evidence="5" type="primary">fic</name>
    <name evidence="5" type="ORF">Mrose_01303</name>
</gene>
<organism evidence="5 6">
    <name type="scientific">Calidithermus roseus</name>
    <dbReference type="NCBI Taxonomy" id="1644118"/>
    <lineage>
        <taxon>Bacteria</taxon>
        <taxon>Thermotogati</taxon>
        <taxon>Deinococcota</taxon>
        <taxon>Deinococci</taxon>
        <taxon>Thermales</taxon>
        <taxon>Thermaceae</taxon>
        <taxon>Calidithermus</taxon>
    </lineage>
</organism>
<dbReference type="PROSITE" id="PS51459">
    <property type="entry name" value="FIDO"/>
    <property type="match status" value="1"/>
</dbReference>
<evidence type="ECO:0000256" key="2">
    <source>
        <dbReference type="PIRSR" id="PIRSR640198-1"/>
    </source>
</evidence>
<dbReference type="GO" id="GO:0016779">
    <property type="term" value="F:nucleotidyltransferase activity"/>
    <property type="evidence" value="ECO:0007669"/>
    <property type="project" value="UniProtKB-KW"/>
</dbReference>
<dbReference type="RefSeq" id="WP_119276664.1">
    <property type="nucleotide sequence ID" value="NZ_QWLA01000019.1"/>
</dbReference>
<proteinExistence type="predicted"/>
<evidence type="ECO:0000313" key="5">
    <source>
        <dbReference type="EMBL" id="RIH87466.1"/>
    </source>
</evidence>
<reference evidence="5 6" key="1">
    <citation type="submission" date="2018-08" db="EMBL/GenBank/DDBJ databases">
        <title>Meiothermus roseus NBRC 110900 genome sequencing project.</title>
        <authorList>
            <person name="Da Costa M.S."/>
            <person name="Albuquerque L."/>
            <person name="Raposo P."/>
            <person name="Froufe H.J.C."/>
            <person name="Barroso C.S."/>
            <person name="Egas C."/>
        </authorList>
    </citation>
    <scope>NUCLEOTIDE SEQUENCE [LARGE SCALE GENOMIC DNA]</scope>
    <source>
        <strain evidence="5 6">NBRC 110900</strain>
    </source>
</reference>
<keyword evidence="1" id="KW-0547">Nucleotide-binding</keyword>
<protein>
    <submittedName>
        <fullName evidence="5">Adenosine monophosphate-protein transferase SoFic</fullName>
        <ecNumber evidence="5">2.7.7.-</ecNumber>
    </submittedName>
</protein>
<feature type="binding site" evidence="1">
    <location>
        <position position="82"/>
    </location>
    <ligand>
        <name>ATP</name>
        <dbReference type="ChEBI" id="CHEBI:30616"/>
    </ligand>
</feature>
<keyword evidence="6" id="KW-1185">Reference proteome</keyword>
<dbReference type="EMBL" id="QWLA01000019">
    <property type="protein sequence ID" value="RIH87466.1"/>
    <property type="molecule type" value="Genomic_DNA"/>
</dbReference>